<keyword evidence="2 5" id="KW-0812">Transmembrane</keyword>
<feature type="transmembrane region" description="Helical" evidence="5">
    <location>
        <begin position="129"/>
        <end position="152"/>
    </location>
</feature>
<keyword evidence="7" id="KW-1185">Reference proteome</keyword>
<dbReference type="GO" id="GO:0016020">
    <property type="term" value="C:membrane"/>
    <property type="evidence" value="ECO:0007669"/>
    <property type="project" value="UniProtKB-SubCell"/>
</dbReference>
<evidence type="ECO:0000256" key="5">
    <source>
        <dbReference type="SAM" id="Phobius"/>
    </source>
</evidence>
<dbReference type="InterPro" id="IPR032808">
    <property type="entry name" value="DoxX"/>
</dbReference>
<evidence type="ECO:0000313" key="6">
    <source>
        <dbReference type="EMBL" id="AXJ01213.1"/>
    </source>
</evidence>
<dbReference type="KEGG" id="cprv:CYPRO_1963"/>
<evidence type="ECO:0000256" key="3">
    <source>
        <dbReference type="ARBA" id="ARBA00022989"/>
    </source>
</evidence>
<dbReference type="Proteomes" id="UP000254808">
    <property type="component" value="Chromosome"/>
</dbReference>
<comment type="subcellular location">
    <subcellularLocation>
        <location evidence="1">Membrane</location>
        <topology evidence="1">Multi-pass membrane protein</topology>
    </subcellularLocation>
</comment>
<feature type="transmembrane region" description="Helical" evidence="5">
    <location>
        <begin position="91"/>
        <end position="109"/>
    </location>
</feature>
<evidence type="ECO:0000313" key="7">
    <source>
        <dbReference type="Proteomes" id="UP000254808"/>
    </source>
</evidence>
<dbReference type="RefSeq" id="WP_114984434.1">
    <property type="nucleotide sequence ID" value="NZ_CP027806.1"/>
</dbReference>
<dbReference type="Pfam" id="PF07681">
    <property type="entry name" value="DoxX"/>
    <property type="match status" value="1"/>
</dbReference>
<feature type="transmembrane region" description="Helical" evidence="5">
    <location>
        <begin position="61"/>
        <end position="84"/>
    </location>
</feature>
<dbReference type="EMBL" id="CP027806">
    <property type="protein sequence ID" value="AXJ01213.1"/>
    <property type="molecule type" value="Genomic_DNA"/>
</dbReference>
<protein>
    <submittedName>
        <fullName evidence="6">Putative membrane protein YkgB</fullName>
    </submittedName>
</protein>
<evidence type="ECO:0000256" key="4">
    <source>
        <dbReference type="ARBA" id="ARBA00023136"/>
    </source>
</evidence>
<dbReference type="OrthoDB" id="265224at2"/>
<keyword evidence="3 5" id="KW-1133">Transmembrane helix</keyword>
<reference evidence="6 7" key="1">
    <citation type="submission" date="2018-03" db="EMBL/GenBank/DDBJ databases">
        <title>Phenotypic and genomic properties of Cyclonatronum proteinivorum gen. nov., sp. nov., a haloalkaliphilic bacteroidete from soda lakes possessing Na+-translocating rhodopsin.</title>
        <authorList>
            <person name="Toshchakov S.V."/>
            <person name="Korzhenkov A."/>
            <person name="Samarov N.I."/>
            <person name="Kublanov I.V."/>
            <person name="Muntyan M.S."/>
            <person name="Sorokin D.Y."/>
        </authorList>
    </citation>
    <scope>NUCLEOTIDE SEQUENCE [LARGE SCALE GENOMIC DNA]</scope>
    <source>
        <strain evidence="6 7">Omega</strain>
    </source>
</reference>
<name>A0A345UL61_9BACT</name>
<sequence>MKTLFDYVDRLITGLMARYGISLLRYSIGLIFIWFGALKFVPGLSPAQELATSTIELMTFGMISLQASLIMLATLEVGIGLLLISGRWLRLTIFLLMFQMIGTMTPVFLFPELVFTSFPYGLTMEGQYIFKNFVVISAALVIGATARGGLLVDEPERVLS</sequence>
<organism evidence="6 7">
    <name type="scientific">Cyclonatronum proteinivorum</name>
    <dbReference type="NCBI Taxonomy" id="1457365"/>
    <lineage>
        <taxon>Bacteria</taxon>
        <taxon>Pseudomonadati</taxon>
        <taxon>Balneolota</taxon>
        <taxon>Balneolia</taxon>
        <taxon>Balneolales</taxon>
        <taxon>Cyclonatronaceae</taxon>
        <taxon>Cyclonatronum</taxon>
    </lineage>
</organism>
<dbReference type="AlphaFoldDB" id="A0A345UL61"/>
<keyword evidence="4 5" id="KW-0472">Membrane</keyword>
<evidence type="ECO:0000256" key="2">
    <source>
        <dbReference type="ARBA" id="ARBA00022692"/>
    </source>
</evidence>
<feature type="transmembrane region" description="Helical" evidence="5">
    <location>
        <begin position="21"/>
        <end position="41"/>
    </location>
</feature>
<accession>A0A345UL61</accession>
<proteinExistence type="predicted"/>
<evidence type="ECO:0000256" key="1">
    <source>
        <dbReference type="ARBA" id="ARBA00004141"/>
    </source>
</evidence>
<gene>
    <name evidence="6" type="ORF">CYPRO_1963</name>
</gene>